<dbReference type="InterPro" id="IPR006143">
    <property type="entry name" value="RND_pump_MFP"/>
</dbReference>
<feature type="coiled-coil region" evidence="5">
    <location>
        <begin position="80"/>
        <end position="107"/>
    </location>
</feature>
<comment type="subcellular location">
    <subcellularLocation>
        <location evidence="1">Cell membrane</location>
    </subcellularLocation>
</comment>
<dbReference type="InterPro" id="IPR058625">
    <property type="entry name" value="MdtA-like_BSH"/>
</dbReference>
<keyword evidence="10" id="KW-1185">Reference proteome</keyword>
<evidence type="ECO:0000259" key="8">
    <source>
        <dbReference type="Pfam" id="PF25967"/>
    </source>
</evidence>
<gene>
    <name evidence="9" type="ORF">GEU84_014170</name>
</gene>
<keyword evidence="4 5" id="KW-0175">Coiled coil</keyword>
<dbReference type="NCBIfam" id="TIGR01730">
    <property type="entry name" value="RND_mfp"/>
    <property type="match status" value="1"/>
</dbReference>
<evidence type="ECO:0000256" key="3">
    <source>
        <dbReference type="ARBA" id="ARBA00022448"/>
    </source>
</evidence>
<dbReference type="Pfam" id="PF25967">
    <property type="entry name" value="RND-MFP_C"/>
    <property type="match status" value="1"/>
</dbReference>
<feature type="domain" description="Multidrug resistance protein MdtA-like C-terminal permuted SH3" evidence="8">
    <location>
        <begin position="332"/>
        <end position="367"/>
    </location>
</feature>
<dbReference type="InterPro" id="IPR030190">
    <property type="entry name" value="MacA_alpha-hairpin_sf"/>
</dbReference>
<dbReference type="GO" id="GO:0030313">
    <property type="term" value="C:cell envelope"/>
    <property type="evidence" value="ECO:0007669"/>
    <property type="project" value="UniProtKB-SubCell"/>
</dbReference>
<dbReference type="Gene3D" id="2.40.420.20">
    <property type="match status" value="1"/>
</dbReference>
<dbReference type="GO" id="GO:1990281">
    <property type="term" value="C:efflux pump complex"/>
    <property type="evidence" value="ECO:0007669"/>
    <property type="project" value="TreeGrafter"/>
</dbReference>
<dbReference type="GO" id="GO:1990961">
    <property type="term" value="P:xenobiotic detoxification by transmembrane export across the plasma membrane"/>
    <property type="evidence" value="ECO:0007669"/>
    <property type="project" value="InterPro"/>
</dbReference>
<dbReference type="InterPro" id="IPR058626">
    <property type="entry name" value="MdtA-like_b-barrel"/>
</dbReference>
<evidence type="ECO:0000256" key="1">
    <source>
        <dbReference type="ARBA" id="ARBA00004236"/>
    </source>
</evidence>
<comment type="similarity">
    <text evidence="2">Belongs to the membrane fusion protein (MFP) (TC 8.A.1) family.</text>
</comment>
<dbReference type="Pfam" id="PF25917">
    <property type="entry name" value="BSH_RND"/>
    <property type="match status" value="1"/>
</dbReference>
<dbReference type="Pfam" id="PF25944">
    <property type="entry name" value="Beta-barrel_RND"/>
    <property type="match status" value="1"/>
</dbReference>
<sequence>MVWWVGVVVAVAAGGFYLWQAAGAEGTANAPATVAVTRGTVEQTVLASGVIEANSLVSVGSRVSGQVETLAVALGQKVAKDDLIAQIDSLSQRNAVLQAEADLAQIEADIVAKQASIRESELAFRRSTTLNARNLSSTEALEAAEAALAVARAGMASLEAQKARAEITISSARLELERTQITAPIAGTIVAVVTSEGQTVNASSDAPVIVKIAVLDSMVVKADISEADVVRVAPGQAASFTLLGEPDLAFDAVVRDIEPAPASIKDSDEISTEEAIYYKGLFDVANPEGKLRIGMTAQVTIRIASADDVLTVLASALGTKGADGYSVQVYDPARGTTESRDVVIGLNNNVTAEVVSGLAEGERVVTTAAAAAATSSGGRPRGLGF</sequence>
<dbReference type="Proteomes" id="UP000484076">
    <property type="component" value="Unassembled WGS sequence"/>
</dbReference>
<evidence type="ECO:0000313" key="9">
    <source>
        <dbReference type="EMBL" id="NUB45541.1"/>
    </source>
</evidence>
<protein>
    <submittedName>
        <fullName evidence="9">Efflux RND transporter periplasmic adaptor subunit</fullName>
    </submittedName>
</protein>
<dbReference type="Gene3D" id="6.10.140.1990">
    <property type="match status" value="1"/>
</dbReference>
<dbReference type="Gene3D" id="2.40.30.170">
    <property type="match status" value="1"/>
</dbReference>
<dbReference type="Gene3D" id="2.40.50.100">
    <property type="match status" value="1"/>
</dbReference>
<dbReference type="PANTHER" id="PTHR30469:SF33">
    <property type="entry name" value="SLR1207 PROTEIN"/>
    <property type="match status" value="1"/>
</dbReference>
<evidence type="ECO:0000259" key="6">
    <source>
        <dbReference type="Pfam" id="PF25917"/>
    </source>
</evidence>
<evidence type="ECO:0000256" key="4">
    <source>
        <dbReference type="ARBA" id="ARBA00023054"/>
    </source>
</evidence>
<dbReference type="EMBL" id="WHUT02000008">
    <property type="protein sequence ID" value="NUB45541.1"/>
    <property type="molecule type" value="Genomic_DNA"/>
</dbReference>
<comment type="caution">
    <text evidence="9">The sequence shown here is derived from an EMBL/GenBank/DDBJ whole genome shotgun (WGS) entry which is preliminary data.</text>
</comment>
<accession>A0A8X8H8L3</accession>
<organism evidence="9 10">
    <name type="scientific">Fertoeibacter niger</name>
    <dbReference type="NCBI Taxonomy" id="2656921"/>
    <lineage>
        <taxon>Bacteria</taxon>
        <taxon>Pseudomonadati</taxon>
        <taxon>Pseudomonadota</taxon>
        <taxon>Alphaproteobacteria</taxon>
        <taxon>Rhodobacterales</taxon>
        <taxon>Paracoccaceae</taxon>
        <taxon>Fertoeibacter</taxon>
    </lineage>
</organism>
<feature type="domain" description="Multidrug resistance protein MdtA-like beta-barrel" evidence="7">
    <location>
        <begin position="218"/>
        <end position="303"/>
    </location>
</feature>
<evidence type="ECO:0000259" key="7">
    <source>
        <dbReference type="Pfam" id="PF25944"/>
    </source>
</evidence>
<evidence type="ECO:0000313" key="10">
    <source>
        <dbReference type="Proteomes" id="UP000484076"/>
    </source>
</evidence>
<dbReference type="GO" id="GO:0015562">
    <property type="term" value="F:efflux transmembrane transporter activity"/>
    <property type="evidence" value="ECO:0007669"/>
    <property type="project" value="TreeGrafter"/>
</dbReference>
<dbReference type="SUPFAM" id="SSF111369">
    <property type="entry name" value="HlyD-like secretion proteins"/>
    <property type="match status" value="1"/>
</dbReference>
<name>A0A8X8H8L3_9RHOB</name>
<proteinExistence type="inferred from homology"/>
<dbReference type="AlphaFoldDB" id="A0A8X8H8L3"/>
<feature type="domain" description="Multidrug resistance protein MdtA-like barrel-sandwich hybrid" evidence="6">
    <location>
        <begin position="57"/>
        <end position="210"/>
    </location>
</feature>
<dbReference type="InterPro" id="IPR058627">
    <property type="entry name" value="MdtA-like_C"/>
</dbReference>
<dbReference type="GO" id="GO:1990195">
    <property type="term" value="C:macrolide transmembrane transporter complex"/>
    <property type="evidence" value="ECO:0007669"/>
    <property type="project" value="InterPro"/>
</dbReference>
<dbReference type="PANTHER" id="PTHR30469">
    <property type="entry name" value="MULTIDRUG RESISTANCE PROTEIN MDTA"/>
    <property type="match status" value="1"/>
</dbReference>
<feature type="coiled-coil region" evidence="5">
    <location>
        <begin position="141"/>
        <end position="175"/>
    </location>
</feature>
<reference evidence="9" key="1">
    <citation type="submission" date="2020-05" db="EMBL/GenBank/DDBJ databases">
        <title>Fertoebacter nigrum gen. nov., sp. nov., a new member of the family Rhodobacteraceae.</title>
        <authorList>
            <person name="Szuroczki S."/>
            <person name="Abbaszade G."/>
            <person name="Buni D."/>
            <person name="Schumann P."/>
            <person name="Toth E."/>
        </authorList>
    </citation>
    <scope>NUCLEOTIDE SEQUENCE</scope>
    <source>
        <strain evidence="9">RG-N-1a</strain>
    </source>
</reference>
<evidence type="ECO:0000256" key="2">
    <source>
        <dbReference type="ARBA" id="ARBA00009477"/>
    </source>
</evidence>
<evidence type="ECO:0000256" key="5">
    <source>
        <dbReference type="SAM" id="Coils"/>
    </source>
</evidence>
<dbReference type="GO" id="GO:0019898">
    <property type="term" value="C:extrinsic component of membrane"/>
    <property type="evidence" value="ECO:0007669"/>
    <property type="project" value="InterPro"/>
</dbReference>
<keyword evidence="3" id="KW-0813">Transport</keyword>